<dbReference type="InterPro" id="IPR022385">
    <property type="entry name" value="Rhs_assc_core"/>
</dbReference>
<dbReference type="InterPro" id="IPR050708">
    <property type="entry name" value="T6SS_VgrG/RHS"/>
</dbReference>
<feature type="domain" description="Teneurin-like YD-shell" evidence="4">
    <location>
        <begin position="1387"/>
        <end position="1653"/>
    </location>
</feature>
<dbReference type="PANTHER" id="PTHR32305">
    <property type="match status" value="1"/>
</dbReference>
<dbReference type="NCBIfam" id="TIGR01643">
    <property type="entry name" value="YD_repeat_2x"/>
    <property type="match status" value="3"/>
</dbReference>
<gene>
    <name evidence="5" type="ORF">HW115_05665</name>
</gene>
<accession>A0A851GIZ4</accession>
<organism evidence="5 6">
    <name type="scientific">Oceaniferula marina</name>
    <dbReference type="NCBI Taxonomy" id="2748318"/>
    <lineage>
        <taxon>Bacteria</taxon>
        <taxon>Pseudomonadati</taxon>
        <taxon>Verrucomicrobiota</taxon>
        <taxon>Verrucomicrobiia</taxon>
        <taxon>Verrucomicrobiales</taxon>
        <taxon>Verrucomicrobiaceae</taxon>
        <taxon>Oceaniferula</taxon>
    </lineage>
</organism>
<protein>
    <submittedName>
        <fullName evidence="5">RHS repeat-associated core domain-containing protein</fullName>
    </submittedName>
</protein>
<keyword evidence="1" id="KW-0677">Repeat</keyword>
<dbReference type="PRINTS" id="PR00394">
    <property type="entry name" value="RHSPROTEIN"/>
</dbReference>
<sequence length="1917" mass="207712">MFQKLKPAIVVFPLVIAAALMFALTQQGSAESTEDIQTNPTDSVHNPGPQKCCACFEPELEMVYTGTTQNIDPRSDSEKSASESCMAMPYANGGKYKITVNVKKKSGVTGCDSAMPKVSIYKGKDKDTPMGAPVSGPSIGWSTQHELSGAEGDVFIVKVECEGASHSDSYNCPKACIKIGCGGCGDDSCNTGVCGNTATPGTPNVSDTMGTSNHGDSAGLGFTYGADQIANVGVAGLRFRGPNDGSVTVTRDAQGNLASVRTGNLVATIATVGTAEDPMAFTITKSTNLASPNQDVFRVTKFENKTIDGQLVFHVSSTYKGEVTSLYYAQPVTGTWDLVTGVSGDSPQGLRKQRTVINEVGDVRTERLTTSDIPTGDTIGDVETTYTTFPWGVRRTRQVDFSGADDLVSTWDYYEPGEVSGLNGGTHGYGRLQTYSRYDGYEETHLYDLNTHTIFKPFAGTDGGLVETHEYHPQSKTQTISKNVGGVLISKTETVDESETLTRTRRYTRPDEFLETVIERYPYGQDFGGQMKKISRPDGTVTIYEYVRDTDSKTTTTWEGVAEGDSISEGTKTQRIVNLSGELVSSITWAVGGSGAGLVLNHQVTETYDLHRPTRIGYFPQDGGGYAYSTSRHYGCCGLVNETDRYGITTHYAYDALRRVIKTNRLGVTTETQYKGLTTHTLRFPEVGSVAEVGNPSTSLQHEVSRTVRTMTGLTTTWTADADSDGDMEKTTRQVRYQVAPENIPANLMPDTPEYDAYMNRTTGASVVTTTYPDNSGSITRTWLDGRTRSTTSQGGGTTSYTYAAHSEHGGGIKTRTTLSGGSQWTDTYTDLAGRRLKTEYADGALASHTYYGKSATPAAAIGKLASSTDPDGITVNYTYNNKGERIVAQAIAGSQTRTSTSESSIVSDPDLGTAHQSVTIVNGKTVSTSLRSIDGMSSKSITLGGTSTSQQVLTGSGAWTVTSTTPDGQKSVQTYTGGRLQRSESFDNSPTPVSIAFTTYHYDALGRAYKSTDSRTGDTEVTSYTDTDAPLSVTTNGGNDTTSYAYDSMGRRIAVTLPDSSVTSTSYTDGGQVLATWGSQTYARLYQYDLQGRMVELRTYQNLPDGTEPTVATADYASTEWVYDPLRGWLSEKNYDGESSPGDGAAQQGGAQANSTADYTYTAAGRLKTRTWERGVTTTYTYDAGMLAKTDYSDSTPDVEQVYDHFGRQKIVTQIKTIVKKDDTGMPTIGEYPISKHVYAYDDATMALDTETVSYDTDDDGILNFTRVIDRKQDTFLRPIGYELKNGTGTESSVTYGFDSANRLSQITNHQSQIFTYGYVVNSYGLVHTVTGPAHTVTNTYEPKRNVLTNKENAVPSVSSVVSNFAYNVNKLGQRTNLTTSGTAFGTAPDYTWTYNARGELVEAMDASQADNNRAYLYDGIGNRKATTHGLRIDLPEDSNYIANALNQYTSIGSVLPAYDLDGNATAYPLPADTSANATLVWDAENRLTAVTRPDAEIITFSYDYLSRRISKQVNAQTKTLYLYDGWNPIADYTSQNSQPNIQNSYTWGMDLSGSMQGAGGVGGLLAVHQGASTYYPTHDGNGNVSEYLDSTGTVQAHYEYDAFGNTLETSGVKANDFAHRFSTKPLDTETGLYYYGYRYYDPVTGRWPSRDPLGERGGLNVYGFVNNDGINITDRLGLEERVSAEYKGEAYFTAYYKLYQRQPFKQKLIATGHINSDHLATLRGKLSGTYIVDDLGQGIIKKGGRRFQEVFINALGTGTVNSEVWAGIFDSQHAGVGYSISKGDIYAINSRCDMCVTGTITYLVKLTERSMALTPGGGGSFSEKGVSYSVGLSLSLSEGGSLLAQRTNEVSFKICTDGTSEVTENHGQYETYNDFSSTTLARIRASSAVLDRHMDDLNGFGATEIKLGGFEITFQ</sequence>
<evidence type="ECO:0000256" key="1">
    <source>
        <dbReference type="ARBA" id="ARBA00022737"/>
    </source>
</evidence>
<proteinExistence type="predicted"/>
<evidence type="ECO:0000256" key="2">
    <source>
        <dbReference type="SAM" id="MobiDB-lite"/>
    </source>
</evidence>
<dbReference type="InterPro" id="IPR056823">
    <property type="entry name" value="TEN-like_YD-shell"/>
</dbReference>
<name>A0A851GIZ4_9BACT</name>
<evidence type="ECO:0000259" key="4">
    <source>
        <dbReference type="Pfam" id="PF25023"/>
    </source>
</evidence>
<dbReference type="Pfam" id="PF25023">
    <property type="entry name" value="TEN_YD-shell"/>
    <property type="match status" value="1"/>
</dbReference>
<reference evidence="5 6" key="1">
    <citation type="submission" date="2020-07" db="EMBL/GenBank/DDBJ databases">
        <title>Roseicoccus Jingziensis gen. nov., sp. nov., isolated from coastal seawater.</title>
        <authorList>
            <person name="Feng X."/>
        </authorList>
    </citation>
    <scope>NUCLEOTIDE SEQUENCE [LARGE SCALE GENOMIC DNA]</scope>
    <source>
        <strain evidence="5 6">N1E253</strain>
    </source>
</reference>
<feature type="chain" id="PRO_5032272545" evidence="3">
    <location>
        <begin position="24"/>
        <end position="1917"/>
    </location>
</feature>
<evidence type="ECO:0000313" key="6">
    <source>
        <dbReference type="Proteomes" id="UP000557872"/>
    </source>
</evidence>
<dbReference type="InterPro" id="IPR006530">
    <property type="entry name" value="YD"/>
</dbReference>
<evidence type="ECO:0000313" key="5">
    <source>
        <dbReference type="EMBL" id="NWK55087.1"/>
    </source>
</evidence>
<dbReference type="Proteomes" id="UP000557872">
    <property type="component" value="Unassembled WGS sequence"/>
</dbReference>
<feature type="region of interest" description="Disordered" evidence="2">
    <location>
        <begin position="1013"/>
        <end position="1037"/>
    </location>
</feature>
<keyword evidence="6" id="KW-1185">Reference proteome</keyword>
<dbReference type="PANTHER" id="PTHR32305:SF15">
    <property type="entry name" value="PROTEIN RHSA-RELATED"/>
    <property type="match status" value="1"/>
</dbReference>
<dbReference type="Gene3D" id="2.180.10.10">
    <property type="entry name" value="RHS repeat-associated core"/>
    <property type="match status" value="2"/>
</dbReference>
<feature type="compositionally biased region" description="Low complexity" evidence="2">
    <location>
        <begin position="1145"/>
        <end position="1154"/>
    </location>
</feature>
<dbReference type="NCBIfam" id="TIGR03696">
    <property type="entry name" value="Rhs_assc_core"/>
    <property type="match status" value="1"/>
</dbReference>
<dbReference type="RefSeq" id="WP_178931627.1">
    <property type="nucleotide sequence ID" value="NZ_JACBAZ010000002.1"/>
</dbReference>
<feature type="region of interest" description="Disordered" evidence="2">
    <location>
        <begin position="1134"/>
        <end position="1156"/>
    </location>
</feature>
<dbReference type="EMBL" id="JACBAZ010000002">
    <property type="protein sequence ID" value="NWK55087.1"/>
    <property type="molecule type" value="Genomic_DNA"/>
</dbReference>
<evidence type="ECO:0000256" key="3">
    <source>
        <dbReference type="SAM" id="SignalP"/>
    </source>
</evidence>
<feature type="compositionally biased region" description="Polar residues" evidence="2">
    <location>
        <begin position="1020"/>
        <end position="1037"/>
    </location>
</feature>
<keyword evidence="3" id="KW-0732">Signal</keyword>
<feature type="signal peptide" evidence="3">
    <location>
        <begin position="1"/>
        <end position="23"/>
    </location>
</feature>
<comment type="caution">
    <text evidence="5">The sequence shown here is derived from an EMBL/GenBank/DDBJ whole genome shotgun (WGS) entry which is preliminary data.</text>
</comment>